<evidence type="ECO:0000256" key="1">
    <source>
        <dbReference type="SAM" id="Phobius"/>
    </source>
</evidence>
<dbReference type="RefSeq" id="WP_169074512.1">
    <property type="nucleotide sequence ID" value="NZ_JABBXH010000002.1"/>
</dbReference>
<feature type="transmembrane region" description="Helical" evidence="1">
    <location>
        <begin position="142"/>
        <end position="163"/>
    </location>
</feature>
<reference evidence="2 3" key="1">
    <citation type="submission" date="2020-04" db="EMBL/GenBank/DDBJ databases">
        <title>Thalassotalea sp. M1531, isolated from the surface of marine red alga.</title>
        <authorList>
            <person name="Pang L."/>
            <person name="Lu D.-C."/>
        </authorList>
    </citation>
    <scope>NUCLEOTIDE SEQUENCE [LARGE SCALE GENOMIC DNA]</scope>
    <source>
        <strain evidence="2 3">M1531</strain>
    </source>
</reference>
<feature type="transmembrane region" description="Helical" evidence="1">
    <location>
        <begin position="175"/>
        <end position="197"/>
    </location>
</feature>
<accession>A0A7Y0LDI8</accession>
<proteinExistence type="predicted"/>
<keyword evidence="1" id="KW-1133">Transmembrane helix</keyword>
<dbReference type="EMBL" id="JABBXH010000002">
    <property type="protein sequence ID" value="NMP31180.1"/>
    <property type="molecule type" value="Genomic_DNA"/>
</dbReference>
<dbReference type="AlphaFoldDB" id="A0A7Y0LDI8"/>
<gene>
    <name evidence="2" type="ORF">HII17_06350</name>
</gene>
<dbReference type="Proteomes" id="UP000568664">
    <property type="component" value="Unassembled WGS sequence"/>
</dbReference>
<dbReference type="Pfam" id="PF10067">
    <property type="entry name" value="DUF2306"/>
    <property type="match status" value="1"/>
</dbReference>
<feature type="transmembrane region" description="Helical" evidence="1">
    <location>
        <begin position="113"/>
        <end position="130"/>
    </location>
</feature>
<organism evidence="2 3">
    <name type="scientific">Thalassotalea algicola</name>
    <dbReference type="NCBI Taxonomy" id="2716224"/>
    <lineage>
        <taxon>Bacteria</taxon>
        <taxon>Pseudomonadati</taxon>
        <taxon>Pseudomonadota</taxon>
        <taxon>Gammaproteobacteria</taxon>
        <taxon>Alteromonadales</taxon>
        <taxon>Colwelliaceae</taxon>
        <taxon>Thalassotalea</taxon>
    </lineage>
</organism>
<feature type="transmembrane region" description="Helical" evidence="1">
    <location>
        <begin position="245"/>
        <end position="271"/>
    </location>
</feature>
<feature type="transmembrane region" description="Helical" evidence="1">
    <location>
        <begin position="26"/>
        <end position="51"/>
    </location>
</feature>
<sequence length="274" mass="30175">MAEVILNSQITTKLSAKALLSASTKFWFATTVVGQWIFASYVLVFYGGATFNGDIAQWNKVMPHGYVEGDLIGNLAVAVHLFLALIVLVGGPLQLIPTIRNKVPKFHRINGRVYILTAFILAIGGLFMVWTRGVAGADIGKYSISINALLILLFAFMAVKNAIARNIKVHLKWAIRLFLVMGGVWFFRVGLMLWLMIHQAPVGFDPKTFEGPFLTFLGFAQFIVPLIFAELYFKAAESTANGAKFMMATTMSILALMTIGGIVAATMSMWLPRM</sequence>
<keyword evidence="3" id="KW-1185">Reference proteome</keyword>
<name>A0A7Y0LDI8_9GAMM</name>
<dbReference type="InterPro" id="IPR018750">
    <property type="entry name" value="DUF2306_membrane"/>
</dbReference>
<feature type="transmembrane region" description="Helical" evidence="1">
    <location>
        <begin position="213"/>
        <end position="233"/>
    </location>
</feature>
<feature type="transmembrane region" description="Helical" evidence="1">
    <location>
        <begin position="71"/>
        <end position="93"/>
    </location>
</feature>
<keyword evidence="1" id="KW-0812">Transmembrane</keyword>
<keyword evidence="1" id="KW-0472">Membrane</keyword>
<evidence type="ECO:0000313" key="3">
    <source>
        <dbReference type="Proteomes" id="UP000568664"/>
    </source>
</evidence>
<evidence type="ECO:0000313" key="2">
    <source>
        <dbReference type="EMBL" id="NMP31180.1"/>
    </source>
</evidence>
<comment type="caution">
    <text evidence="2">The sequence shown here is derived from an EMBL/GenBank/DDBJ whole genome shotgun (WGS) entry which is preliminary data.</text>
</comment>
<protein>
    <submittedName>
        <fullName evidence="2">DUF2306 domain-containing protein</fullName>
    </submittedName>
</protein>